<dbReference type="AlphaFoldDB" id="A0A2P2QW61"/>
<reference evidence="2" key="1">
    <citation type="submission" date="2018-02" db="EMBL/GenBank/DDBJ databases">
        <title>Rhizophora mucronata_Transcriptome.</title>
        <authorList>
            <person name="Meera S.P."/>
            <person name="Sreeshan A."/>
            <person name="Augustine A."/>
        </authorList>
    </citation>
    <scope>NUCLEOTIDE SEQUENCE</scope>
    <source>
        <tissue evidence="2">Leaf</tissue>
    </source>
</reference>
<proteinExistence type="predicted"/>
<organism evidence="2">
    <name type="scientific">Rhizophora mucronata</name>
    <name type="common">Asiatic mangrove</name>
    <dbReference type="NCBI Taxonomy" id="61149"/>
    <lineage>
        <taxon>Eukaryota</taxon>
        <taxon>Viridiplantae</taxon>
        <taxon>Streptophyta</taxon>
        <taxon>Embryophyta</taxon>
        <taxon>Tracheophyta</taxon>
        <taxon>Spermatophyta</taxon>
        <taxon>Magnoliopsida</taxon>
        <taxon>eudicotyledons</taxon>
        <taxon>Gunneridae</taxon>
        <taxon>Pentapetalae</taxon>
        <taxon>rosids</taxon>
        <taxon>fabids</taxon>
        <taxon>Malpighiales</taxon>
        <taxon>Rhizophoraceae</taxon>
        <taxon>Rhizophora</taxon>
    </lineage>
</organism>
<accession>A0A2P2QW61</accession>
<protein>
    <submittedName>
        <fullName evidence="2">Uncharacterized protein</fullName>
    </submittedName>
</protein>
<dbReference type="EMBL" id="GGEC01090752">
    <property type="protein sequence ID" value="MBX71236.1"/>
    <property type="molecule type" value="Transcribed_RNA"/>
</dbReference>
<name>A0A2P2QW61_RHIMU</name>
<feature type="region of interest" description="Disordered" evidence="1">
    <location>
        <begin position="1"/>
        <end position="38"/>
    </location>
</feature>
<evidence type="ECO:0000313" key="2">
    <source>
        <dbReference type="EMBL" id="MBX71236.1"/>
    </source>
</evidence>
<sequence length="71" mass="8247">MFDPNSRTGNTTPQQQQQHPNNRNCKTKLKTQTGNPNPNQAKMFLMVSHLYRHGKRVHPFYSTLLLLTINI</sequence>
<evidence type="ECO:0000256" key="1">
    <source>
        <dbReference type="SAM" id="MobiDB-lite"/>
    </source>
</evidence>